<dbReference type="VEuPathDB" id="TriTrypDB:BSAL_18380"/>
<feature type="compositionally biased region" description="Gly residues" evidence="1">
    <location>
        <begin position="1699"/>
        <end position="1716"/>
    </location>
</feature>
<gene>
    <name evidence="2" type="ORF">BSAL_18380</name>
</gene>
<organism evidence="2 3">
    <name type="scientific">Bodo saltans</name>
    <name type="common">Flagellated protozoan</name>
    <dbReference type="NCBI Taxonomy" id="75058"/>
    <lineage>
        <taxon>Eukaryota</taxon>
        <taxon>Discoba</taxon>
        <taxon>Euglenozoa</taxon>
        <taxon>Kinetoplastea</taxon>
        <taxon>Metakinetoplastina</taxon>
        <taxon>Eubodonida</taxon>
        <taxon>Bodonidae</taxon>
        <taxon>Bodo</taxon>
    </lineage>
</organism>
<dbReference type="OrthoDB" id="270657at2759"/>
<feature type="compositionally biased region" description="Gly residues" evidence="1">
    <location>
        <begin position="1621"/>
        <end position="1637"/>
    </location>
</feature>
<protein>
    <submittedName>
        <fullName evidence="2">Uncharacterized protein</fullName>
    </submittedName>
</protein>
<evidence type="ECO:0000313" key="2">
    <source>
        <dbReference type="EMBL" id="CUG88951.1"/>
    </source>
</evidence>
<sequence length="1730" mass="191953">MLRRRVHGSYRQEASSSLFFVPSAIRSEALLLGGGVATGAASFSSPLSSSSSVLVNQKRHSVRHTTKAQLKEMSQPEWIHQKRHGVFSYDRAIGANKRTANSSFVPLETTHMNLWASDTDASNNRFFRSYTGLQEHYHNLLGRPHYSETEHSDRRLGLSNYELHNDQRFHGIDRPAFTNGHYESGWNTLLYRHGAQGSVLNNPRSELTAQVLGDELLQLRDFRNKDDCKAWWDRLNHLIQVHHKSVGDIGDYASRNVQVVHRFFVTFHDAISAFEFQDKYLAEHLTATRPSELSDVFAIFLEMEANYVSFDHCPRCSLPLATTRFCGEGDEQTPFRQHRGRWAPHQTWGKEWLDVVARRAEALWYRAVEDEYFGGAHHTQRQAEALMNVYLKTKQRGKAVSFMANLRGSKEFITGRVTVTAALQHTFDQLLDSTPHPHLPTNAFQTESGSAVYLAGDVNRVPLSPQQFRLDMELNKFRRAQKEEGVVRLPPKDWSIDLSAIVPYKLENGRVTNWRDVKAGIEKSFQSSGLMPDSYTKDEWREMYYLTDAISRQDALRATAETQLETEKAKLGSNGVVFPDATWYRCFDKSDKSIQSIVPGLTHGAAVRGLQRTFFNPKSTTVTTGANQTLVLDVSEETLKTFALAHGDVITISGGPDNLINVPVIVLGVEIGGSNNRELIAALVDDHDTHVPLGKEILEMRGRWSRIQRTGSSAAVGYMPLRGEEEYEGVVVGVRNGELYCQWGQNVATPVRATMSVHAVQGVAKKPLQEPFSWATPFRNNWNEERLQELQRAPWNRERWVSLIPGKFTPKAKKFGYSQHTTQDDFVTKEYKDRLVSRQFFHSPNSFAVIPEATATSVNFGPKQSYVRYHGLPTVDRNELENGWGAATVMSDFEMRDIEQCIRDISGNRPGNFVKSQTETASVSVNEPWWKPLEFGWEQHNREQNLLDSSERKLKDSATLPFGGKIPPFGTTYGMGERIRGIAEDFGKGFGLGPHQMSPTSDKANFNTLGSEHLRARFLGYGNLLVRLFNDKLGTDDLGQVILSQCSAPGQEQDVKQLMQSVNEWRDHGRPPSSTLRKFLSRYLAEEIDAYNVGLPSGVEKLSLDVNPAVLTPTVDNIWSSTDKVEYALNALQVRGAQLDGEHGLIPSIVLKYRLAELKSLDPMFVQHVQNSCIQELFQSLSKEANRGIDEKHLLRAIGERSSAGKDNRNARAAQATPMLSSVVLDAILLRFGVAIEERKSLLYLLSRNPEVGASDHTQFIVPLSVVMTWKPDSATIAALSQRKGGSGNHYKSNVSAAQTNAAVQTTALTNTMSLDAVLQNLPALHDGLAMDVQYAIREHSNNAVMRKEFDIAWSGFSVATAASGSAAGGSRGASSTASFDKYVTGKFVPNAEVAAQLFCDFLRRASTSRALLEEYFVLDHSGKAIDVRLAPRNAEDAEAMRTFTFDNVRSDVRNSDSQFKESQVIDYFARAQRPVYLAAHDKITYAVGGSQHLPNIIWAPLADSLQPLAKGLEVLRPHLDKSGAVFSIICSHPDTTGMICLEHFIRRTMPCLGYFNKVLDQYVNATSSQHTKASHNFQTLANILQNERNFAIETEFRRNAERYWKQVLDGRGLEENAASGGRGGRGGRGGSQLGRGGNRRPDANVVSFGAATRGPSSSSATGSRVPAGASQQQQQQRGTSQSSAGGRGSLDRVLQGSSRGGRGAGGGRGASGGRAAGLRPSTSQPSRGK</sequence>
<evidence type="ECO:0000256" key="1">
    <source>
        <dbReference type="SAM" id="MobiDB-lite"/>
    </source>
</evidence>
<dbReference type="Proteomes" id="UP000051952">
    <property type="component" value="Unassembled WGS sequence"/>
</dbReference>
<name>A0A0S4JFK2_BODSA</name>
<feature type="compositionally biased region" description="Low complexity" evidence="1">
    <location>
        <begin position="1668"/>
        <end position="1685"/>
    </location>
</feature>
<dbReference type="EMBL" id="CYKH01001689">
    <property type="protein sequence ID" value="CUG88951.1"/>
    <property type="molecule type" value="Genomic_DNA"/>
</dbReference>
<feature type="region of interest" description="Disordered" evidence="1">
    <location>
        <begin position="1615"/>
        <end position="1730"/>
    </location>
</feature>
<keyword evidence="3" id="KW-1185">Reference proteome</keyword>
<evidence type="ECO:0000313" key="3">
    <source>
        <dbReference type="Proteomes" id="UP000051952"/>
    </source>
</evidence>
<dbReference type="OMA" id="WREMLYL"/>
<feature type="compositionally biased region" description="Polar residues" evidence="1">
    <location>
        <begin position="1721"/>
        <end position="1730"/>
    </location>
</feature>
<accession>A0A0S4JFK2</accession>
<proteinExistence type="predicted"/>
<reference evidence="3" key="1">
    <citation type="submission" date="2015-09" db="EMBL/GenBank/DDBJ databases">
        <authorList>
            <consortium name="Pathogen Informatics"/>
        </authorList>
    </citation>
    <scope>NUCLEOTIDE SEQUENCE [LARGE SCALE GENOMIC DNA]</scope>
    <source>
        <strain evidence="3">Lake Konstanz</strain>
    </source>
</reference>